<dbReference type="STRING" id="1566387.QV13_01210"/>
<dbReference type="FunFam" id="1.10.10.10:FF:000001">
    <property type="entry name" value="LysR family transcriptional regulator"/>
    <property type="match status" value="1"/>
</dbReference>
<dbReference type="PANTHER" id="PTHR30346:SF0">
    <property type="entry name" value="HCA OPERON TRANSCRIPTIONAL ACTIVATOR HCAR"/>
    <property type="match status" value="1"/>
</dbReference>
<feature type="domain" description="HTH lysR-type" evidence="5">
    <location>
        <begin position="1"/>
        <end position="58"/>
    </location>
</feature>
<evidence type="ECO:0000256" key="3">
    <source>
        <dbReference type="ARBA" id="ARBA00023125"/>
    </source>
</evidence>
<dbReference type="AlphaFoldDB" id="A0A1C2ED41"/>
<dbReference type="Proteomes" id="UP000094412">
    <property type="component" value="Unassembled WGS sequence"/>
</dbReference>
<dbReference type="Gene3D" id="1.10.10.10">
    <property type="entry name" value="Winged helix-like DNA-binding domain superfamily/Winged helix DNA-binding domain"/>
    <property type="match status" value="1"/>
</dbReference>
<dbReference type="Pfam" id="PF00126">
    <property type="entry name" value="HTH_1"/>
    <property type="match status" value="1"/>
</dbReference>
<dbReference type="CDD" id="cd08414">
    <property type="entry name" value="PBP2_LTTR_aromatics_like"/>
    <property type="match status" value="1"/>
</dbReference>
<dbReference type="Pfam" id="PF03466">
    <property type="entry name" value="LysR_substrate"/>
    <property type="match status" value="1"/>
</dbReference>
<evidence type="ECO:0000313" key="6">
    <source>
        <dbReference type="EMBL" id="OCX24994.1"/>
    </source>
</evidence>
<evidence type="ECO:0000256" key="2">
    <source>
        <dbReference type="ARBA" id="ARBA00023015"/>
    </source>
</evidence>
<reference evidence="6 7" key="1">
    <citation type="submission" date="2016-08" db="EMBL/GenBank/DDBJ databases">
        <title>Whole genome sequence of Mesorhizobium sp. strain UASWS1009 isolated from industrial sewage.</title>
        <authorList>
            <person name="Crovadore J."/>
            <person name="Calmin G."/>
            <person name="Chablais R."/>
            <person name="Cochard B."/>
            <person name="Lefort F."/>
        </authorList>
    </citation>
    <scope>NUCLEOTIDE SEQUENCE [LARGE SCALE GENOMIC DNA]</scope>
    <source>
        <strain evidence="6 7">UASWS1009</strain>
    </source>
</reference>
<accession>A0A1C2ED41</accession>
<comment type="caution">
    <text evidence="6">The sequence shown here is derived from an EMBL/GenBank/DDBJ whole genome shotgun (WGS) entry which is preliminary data.</text>
</comment>
<keyword evidence="2" id="KW-0805">Transcription regulation</keyword>
<dbReference type="PRINTS" id="PR00039">
    <property type="entry name" value="HTHLYSR"/>
</dbReference>
<dbReference type="SUPFAM" id="SSF53850">
    <property type="entry name" value="Periplasmic binding protein-like II"/>
    <property type="match status" value="1"/>
</dbReference>
<dbReference type="InterPro" id="IPR005119">
    <property type="entry name" value="LysR_subst-bd"/>
</dbReference>
<keyword evidence="7" id="KW-1185">Reference proteome</keyword>
<gene>
    <name evidence="6" type="ORF">QV13_01210</name>
</gene>
<dbReference type="InterPro" id="IPR036390">
    <property type="entry name" value="WH_DNA-bd_sf"/>
</dbReference>
<dbReference type="GO" id="GO:0032993">
    <property type="term" value="C:protein-DNA complex"/>
    <property type="evidence" value="ECO:0007669"/>
    <property type="project" value="TreeGrafter"/>
</dbReference>
<dbReference type="InterPro" id="IPR000847">
    <property type="entry name" value="LysR_HTH_N"/>
</dbReference>
<dbReference type="InterPro" id="IPR036388">
    <property type="entry name" value="WH-like_DNA-bd_sf"/>
</dbReference>
<evidence type="ECO:0000256" key="4">
    <source>
        <dbReference type="ARBA" id="ARBA00023163"/>
    </source>
</evidence>
<evidence type="ECO:0000256" key="1">
    <source>
        <dbReference type="ARBA" id="ARBA00009437"/>
    </source>
</evidence>
<protein>
    <recommendedName>
        <fullName evidence="5">HTH lysR-type domain-containing protein</fullName>
    </recommendedName>
</protein>
<sequence length="304" mass="33780">MELRHLRVFVAVAKEGNFRRAAERLNIAQPALSRTIRDLEQLLGVQLFERTTRSVVLTAAGQVFLPEVNDLLEHLAAAIRVTRRVEEGDLGSLTVGFNDFAINDSLPKIIRDFRSLNPGIEIELRSMSSPDMADALRKRRLDIGFLSGEHLVAGLEYEVLRRERLICLLPRGHALADAAAIDLTALAEEPFVLGATGSWDTFIDVVDAFCMSAGFRPRVVQEAAHSDGIVNLVAAGMGISVYVDAAWLKIRQDIVLRRFHQHPPPFATVAAWHPDLKSKALQKFVALARKTLLANERNPDVFSY</sequence>
<dbReference type="GO" id="GO:0003700">
    <property type="term" value="F:DNA-binding transcription factor activity"/>
    <property type="evidence" value="ECO:0007669"/>
    <property type="project" value="InterPro"/>
</dbReference>
<dbReference type="PANTHER" id="PTHR30346">
    <property type="entry name" value="TRANSCRIPTIONAL DUAL REGULATOR HCAR-RELATED"/>
    <property type="match status" value="1"/>
</dbReference>
<dbReference type="PROSITE" id="PS50931">
    <property type="entry name" value="HTH_LYSR"/>
    <property type="match status" value="1"/>
</dbReference>
<dbReference type="SUPFAM" id="SSF46785">
    <property type="entry name" value="Winged helix' DNA-binding domain"/>
    <property type="match status" value="1"/>
</dbReference>
<organism evidence="6 7">
    <name type="scientific">Mesorhizobium hungaricum</name>
    <dbReference type="NCBI Taxonomy" id="1566387"/>
    <lineage>
        <taxon>Bacteria</taxon>
        <taxon>Pseudomonadati</taxon>
        <taxon>Pseudomonadota</taxon>
        <taxon>Alphaproteobacteria</taxon>
        <taxon>Hyphomicrobiales</taxon>
        <taxon>Phyllobacteriaceae</taxon>
        <taxon>Mesorhizobium</taxon>
    </lineage>
</organism>
<keyword evidence="4" id="KW-0804">Transcription</keyword>
<dbReference type="Gene3D" id="3.40.190.10">
    <property type="entry name" value="Periplasmic binding protein-like II"/>
    <property type="match status" value="2"/>
</dbReference>
<evidence type="ECO:0000259" key="5">
    <source>
        <dbReference type="PROSITE" id="PS50931"/>
    </source>
</evidence>
<dbReference type="EMBL" id="MDEO01000019">
    <property type="protein sequence ID" value="OCX24994.1"/>
    <property type="molecule type" value="Genomic_DNA"/>
</dbReference>
<dbReference type="GO" id="GO:0003677">
    <property type="term" value="F:DNA binding"/>
    <property type="evidence" value="ECO:0007669"/>
    <property type="project" value="UniProtKB-KW"/>
</dbReference>
<keyword evidence="3" id="KW-0238">DNA-binding</keyword>
<name>A0A1C2ED41_9HYPH</name>
<comment type="similarity">
    <text evidence="1">Belongs to the LysR transcriptional regulatory family.</text>
</comment>
<proteinExistence type="inferred from homology"/>
<evidence type="ECO:0000313" key="7">
    <source>
        <dbReference type="Proteomes" id="UP000094412"/>
    </source>
</evidence>